<comment type="similarity">
    <text evidence="2">Belongs to the ABI family.</text>
</comment>
<comment type="subcellular location">
    <subcellularLocation>
        <location evidence="1">Cytoplasm</location>
    </subcellularLocation>
</comment>
<evidence type="ECO:0000256" key="6">
    <source>
        <dbReference type="SAM" id="MobiDB-lite"/>
    </source>
</evidence>
<name>A0ABU7EVB8_9TELE</name>
<feature type="compositionally biased region" description="Pro residues" evidence="6">
    <location>
        <begin position="336"/>
        <end position="367"/>
    </location>
</feature>
<feature type="compositionally biased region" description="Low complexity" evidence="6">
    <location>
        <begin position="277"/>
        <end position="292"/>
    </location>
</feature>
<feature type="compositionally biased region" description="Low complexity" evidence="6">
    <location>
        <begin position="211"/>
        <end position="225"/>
    </location>
</feature>
<feature type="region of interest" description="Disordered" evidence="6">
    <location>
        <begin position="121"/>
        <end position="146"/>
    </location>
</feature>
<feature type="compositionally biased region" description="Pro residues" evidence="6">
    <location>
        <begin position="257"/>
        <end position="276"/>
    </location>
</feature>
<keyword evidence="9" id="KW-1185">Reference proteome</keyword>
<dbReference type="PANTHER" id="PTHR10460:SF60">
    <property type="entry name" value="ABI GENE FAMILY MEMBER 3"/>
    <property type="match status" value="1"/>
</dbReference>
<evidence type="ECO:0000256" key="5">
    <source>
        <dbReference type="ARBA" id="ARBA00023054"/>
    </source>
</evidence>
<dbReference type="InterPro" id="IPR028457">
    <property type="entry name" value="ABI"/>
</dbReference>
<comment type="caution">
    <text evidence="8">The sequence shown here is derived from an EMBL/GenBank/DDBJ whole genome shotgun (WGS) entry which is preliminary data.</text>
</comment>
<gene>
    <name evidence="8" type="ORF">CHARACLAT_018471</name>
</gene>
<evidence type="ECO:0000256" key="1">
    <source>
        <dbReference type="ARBA" id="ARBA00004496"/>
    </source>
</evidence>
<dbReference type="Gene3D" id="6.10.140.1620">
    <property type="match status" value="1"/>
</dbReference>
<protein>
    <recommendedName>
        <fullName evidence="7">Abl-interactor homeo-domain homologous domain-containing protein</fullName>
    </recommendedName>
</protein>
<feature type="region of interest" description="Disordered" evidence="6">
    <location>
        <begin position="170"/>
        <end position="423"/>
    </location>
</feature>
<evidence type="ECO:0000256" key="2">
    <source>
        <dbReference type="ARBA" id="ARBA00010020"/>
    </source>
</evidence>
<dbReference type="InterPro" id="IPR012849">
    <property type="entry name" value="Abl-interactor_HHR_dom"/>
</dbReference>
<feature type="compositionally biased region" description="Polar residues" evidence="6">
    <location>
        <begin position="170"/>
        <end position="184"/>
    </location>
</feature>
<feature type="compositionally biased region" description="Low complexity" evidence="6">
    <location>
        <begin position="399"/>
        <end position="410"/>
    </location>
</feature>
<keyword evidence="3" id="KW-0963">Cytoplasm</keyword>
<dbReference type="Pfam" id="PF07815">
    <property type="entry name" value="Abi_HHR"/>
    <property type="match status" value="1"/>
</dbReference>
<feature type="domain" description="Abl-interactor homeo-domain homologous" evidence="7">
    <location>
        <begin position="103"/>
        <end position="176"/>
    </location>
</feature>
<keyword evidence="4" id="KW-0597">Phosphoprotein</keyword>
<dbReference type="PANTHER" id="PTHR10460">
    <property type="entry name" value="ABL INTERACTOR FAMILY MEMBER"/>
    <property type="match status" value="1"/>
</dbReference>
<feature type="compositionally biased region" description="Pro residues" evidence="6">
    <location>
        <begin position="389"/>
        <end position="398"/>
    </location>
</feature>
<feature type="compositionally biased region" description="Pro residues" evidence="6">
    <location>
        <begin position="226"/>
        <end position="248"/>
    </location>
</feature>
<keyword evidence="5" id="KW-0175">Coiled coil</keyword>
<sequence length="423" mass="44360">MGEITAPNSFSEVITRILQKAPADRKDLFENHSNLLRVADYCENNYLQADDPTKAVEETKALTTQALASVTYQINSMASTVLRLLDSQAMQMKDMESSVNLVSLAAAIHLEKVARRKIGHFTTPKDKTQSKPMAPPPSGKEPEEGYLRVPISYTVLDSVGHYFQVKEQQTTENMVRTEDPSVSTHGIAVPLPSIPTKPTGSGLLPPPPPVSATNLPAPPFSMDNSFPPPPSFPSPSPSDHPPPPPPPTISLSDNSLLPPPPAACSTSLPPPPPTPPVSAVTSPPSPPTISLSDNSFLTPPPPPAASSTNLPPPPPQSASVPRPPPPIINLSDNSFLPPPPPPAASSTNLPPPPPPRSASVPRPPPPTINLSDNSFLPPPPPLAACSTSLPPPPPPPTPVSASVHPTPSTTRGVPPPPPPPPLF</sequence>
<dbReference type="Proteomes" id="UP001352852">
    <property type="component" value="Unassembled WGS sequence"/>
</dbReference>
<accession>A0ABU7EVB8</accession>
<feature type="compositionally biased region" description="Pro residues" evidence="6">
    <location>
        <begin position="413"/>
        <end position="423"/>
    </location>
</feature>
<proteinExistence type="inferred from homology"/>
<evidence type="ECO:0000256" key="4">
    <source>
        <dbReference type="ARBA" id="ARBA00022553"/>
    </source>
</evidence>
<reference evidence="8 9" key="1">
    <citation type="submission" date="2021-06" db="EMBL/GenBank/DDBJ databases">
        <authorList>
            <person name="Palmer J.M."/>
        </authorList>
    </citation>
    <scope>NUCLEOTIDE SEQUENCE [LARGE SCALE GENOMIC DNA]</scope>
    <source>
        <strain evidence="8 9">CL_MEX2019</strain>
        <tissue evidence="8">Muscle</tissue>
    </source>
</reference>
<evidence type="ECO:0000313" key="9">
    <source>
        <dbReference type="Proteomes" id="UP001352852"/>
    </source>
</evidence>
<organism evidence="8 9">
    <name type="scientific">Characodon lateralis</name>
    <dbReference type="NCBI Taxonomy" id="208331"/>
    <lineage>
        <taxon>Eukaryota</taxon>
        <taxon>Metazoa</taxon>
        <taxon>Chordata</taxon>
        <taxon>Craniata</taxon>
        <taxon>Vertebrata</taxon>
        <taxon>Euteleostomi</taxon>
        <taxon>Actinopterygii</taxon>
        <taxon>Neopterygii</taxon>
        <taxon>Teleostei</taxon>
        <taxon>Neoteleostei</taxon>
        <taxon>Acanthomorphata</taxon>
        <taxon>Ovalentaria</taxon>
        <taxon>Atherinomorphae</taxon>
        <taxon>Cyprinodontiformes</taxon>
        <taxon>Goodeidae</taxon>
        <taxon>Characodon</taxon>
    </lineage>
</organism>
<evidence type="ECO:0000259" key="7">
    <source>
        <dbReference type="Pfam" id="PF07815"/>
    </source>
</evidence>
<dbReference type="EMBL" id="JAHUTJ010067192">
    <property type="protein sequence ID" value="MED6290932.1"/>
    <property type="molecule type" value="Genomic_DNA"/>
</dbReference>
<evidence type="ECO:0000256" key="3">
    <source>
        <dbReference type="ARBA" id="ARBA00022490"/>
    </source>
</evidence>
<evidence type="ECO:0000313" key="8">
    <source>
        <dbReference type="EMBL" id="MED6290932.1"/>
    </source>
</evidence>
<feature type="compositionally biased region" description="Pro residues" evidence="6">
    <location>
        <begin position="298"/>
        <end position="327"/>
    </location>
</feature>